<feature type="transmembrane region" description="Helical" evidence="1">
    <location>
        <begin position="6"/>
        <end position="27"/>
    </location>
</feature>
<dbReference type="GeneTree" id="ENSGT01030000236317"/>
<reference evidence="2" key="1">
    <citation type="submission" date="2025-08" db="UniProtKB">
        <authorList>
            <consortium name="Ensembl"/>
        </authorList>
    </citation>
    <scope>IDENTIFICATION</scope>
</reference>
<protein>
    <submittedName>
        <fullName evidence="2">Uncharacterized protein</fullName>
    </submittedName>
</protein>
<keyword evidence="1" id="KW-0812">Transmembrane</keyword>
<organism evidence="2 3">
    <name type="scientific">Eptatretus burgeri</name>
    <name type="common">Inshore hagfish</name>
    <dbReference type="NCBI Taxonomy" id="7764"/>
    <lineage>
        <taxon>Eukaryota</taxon>
        <taxon>Metazoa</taxon>
        <taxon>Chordata</taxon>
        <taxon>Craniata</taxon>
        <taxon>Vertebrata</taxon>
        <taxon>Cyclostomata</taxon>
        <taxon>Myxini</taxon>
        <taxon>Myxiniformes</taxon>
        <taxon>Myxinidae</taxon>
        <taxon>Eptatretinae</taxon>
        <taxon>Eptatretus</taxon>
    </lineage>
</organism>
<keyword evidence="1" id="KW-1133">Transmembrane helix</keyword>
<evidence type="ECO:0000256" key="1">
    <source>
        <dbReference type="SAM" id="Phobius"/>
    </source>
</evidence>
<dbReference type="Pfam" id="PF08571">
    <property type="entry name" value="Yos1"/>
    <property type="match status" value="1"/>
</dbReference>
<proteinExistence type="predicted"/>
<dbReference type="InterPro" id="IPR013880">
    <property type="entry name" value="Yos1"/>
</dbReference>
<dbReference type="AlphaFoldDB" id="A0A8C4QF22"/>
<name>A0A8C4QF22_EPTBU</name>
<dbReference type="Ensembl" id="ENSEBUT00000015085.1">
    <property type="protein sequence ID" value="ENSEBUP00000014510.1"/>
    <property type="gene ID" value="ENSEBUG00000009144.1"/>
</dbReference>
<keyword evidence="1" id="KW-0472">Membrane</keyword>
<evidence type="ECO:0000313" key="3">
    <source>
        <dbReference type="Proteomes" id="UP000694388"/>
    </source>
</evidence>
<sequence length="71" mass="7856">MTLHPAHHIFIIFIILQSYVCCPNFVLRTVGWATEQSVGGFGEEPGVKSQLVNLIKSVRTLLRSKSTGCLI</sequence>
<evidence type="ECO:0000313" key="2">
    <source>
        <dbReference type="Ensembl" id="ENSEBUP00000014510.1"/>
    </source>
</evidence>
<reference evidence="2" key="2">
    <citation type="submission" date="2025-09" db="UniProtKB">
        <authorList>
            <consortium name="Ensembl"/>
        </authorList>
    </citation>
    <scope>IDENTIFICATION</scope>
</reference>
<dbReference type="Proteomes" id="UP000694388">
    <property type="component" value="Unplaced"/>
</dbReference>
<keyword evidence="3" id="KW-1185">Reference proteome</keyword>
<accession>A0A8C4QF22</accession>